<keyword evidence="1" id="KW-0472">Membrane</keyword>
<keyword evidence="1" id="KW-0812">Transmembrane</keyword>
<dbReference type="EMBL" id="GBXM01043691">
    <property type="protein sequence ID" value="JAH64886.1"/>
    <property type="molecule type" value="Transcribed_RNA"/>
</dbReference>
<sequence>MALTYGFVNMYFLQTSFMNHTFFIFSLKTRQTS</sequence>
<dbReference type="AlphaFoldDB" id="A0A0E9UGP0"/>
<evidence type="ECO:0000256" key="1">
    <source>
        <dbReference type="SAM" id="Phobius"/>
    </source>
</evidence>
<reference evidence="2" key="1">
    <citation type="submission" date="2014-11" db="EMBL/GenBank/DDBJ databases">
        <authorList>
            <person name="Amaro Gonzalez C."/>
        </authorList>
    </citation>
    <scope>NUCLEOTIDE SEQUENCE</scope>
</reference>
<proteinExistence type="predicted"/>
<protein>
    <submittedName>
        <fullName evidence="2">Uncharacterized protein</fullName>
    </submittedName>
</protein>
<feature type="transmembrane region" description="Helical" evidence="1">
    <location>
        <begin position="6"/>
        <end position="27"/>
    </location>
</feature>
<evidence type="ECO:0000313" key="2">
    <source>
        <dbReference type="EMBL" id="JAH64886.1"/>
    </source>
</evidence>
<organism evidence="2">
    <name type="scientific">Anguilla anguilla</name>
    <name type="common">European freshwater eel</name>
    <name type="synonym">Muraena anguilla</name>
    <dbReference type="NCBI Taxonomy" id="7936"/>
    <lineage>
        <taxon>Eukaryota</taxon>
        <taxon>Metazoa</taxon>
        <taxon>Chordata</taxon>
        <taxon>Craniata</taxon>
        <taxon>Vertebrata</taxon>
        <taxon>Euteleostomi</taxon>
        <taxon>Actinopterygii</taxon>
        <taxon>Neopterygii</taxon>
        <taxon>Teleostei</taxon>
        <taxon>Anguilliformes</taxon>
        <taxon>Anguillidae</taxon>
        <taxon>Anguilla</taxon>
    </lineage>
</organism>
<accession>A0A0E9UGP0</accession>
<keyword evidence="1" id="KW-1133">Transmembrane helix</keyword>
<name>A0A0E9UGP0_ANGAN</name>
<reference evidence="2" key="2">
    <citation type="journal article" date="2015" name="Fish Shellfish Immunol.">
        <title>Early steps in the European eel (Anguilla anguilla)-Vibrio vulnificus interaction in the gills: Role of the RtxA13 toxin.</title>
        <authorList>
            <person name="Callol A."/>
            <person name="Pajuelo D."/>
            <person name="Ebbesson L."/>
            <person name="Teles M."/>
            <person name="MacKenzie S."/>
            <person name="Amaro C."/>
        </authorList>
    </citation>
    <scope>NUCLEOTIDE SEQUENCE</scope>
</reference>